<dbReference type="RefSeq" id="WP_165238222.1">
    <property type="nucleotide sequence ID" value="NZ_JAAKZV010000067.1"/>
</dbReference>
<keyword evidence="1" id="KW-1133">Transmembrane helix</keyword>
<evidence type="ECO:0000259" key="3">
    <source>
        <dbReference type="Pfam" id="PF00144"/>
    </source>
</evidence>
<organism evidence="4 5">
    <name type="scientific">Streptomyces coryli</name>
    <dbReference type="NCBI Taxonomy" id="1128680"/>
    <lineage>
        <taxon>Bacteria</taxon>
        <taxon>Bacillati</taxon>
        <taxon>Actinomycetota</taxon>
        <taxon>Actinomycetes</taxon>
        <taxon>Kitasatosporales</taxon>
        <taxon>Streptomycetaceae</taxon>
        <taxon>Streptomyces</taxon>
    </lineage>
</organism>
<dbReference type="AlphaFoldDB" id="A0A6G4U1P5"/>
<keyword evidence="1" id="KW-0812">Transmembrane</keyword>
<evidence type="ECO:0000256" key="2">
    <source>
        <dbReference type="SAM" id="SignalP"/>
    </source>
</evidence>
<sequence>MGPRGYGAVLLAVVLALCAVVIPAPAAHAGGAEQEMDAYLRERMSDAKAPGMAYAIVDRREVEHIGTMGKDGDGDPVTARTPFLWGSVAKPVTATAVMKLVEDGKVDLDRPVRAYLPDFTLEDRAAAARITVRHLLQQTSGLPEVTDATDRFEHRRDPYRSAVAKLADVSPLAEPGAKHIYASANYLLLGAVVEAVTGRPFAAYLRTSVLDPLHMTGAITTRAQAARLPDGHGYVYGQPAAMSPRFDETGPSYGYLGGTVKDLAHFAMAHLDNGSFRGTQVLEPGSARTMHTGTVRIQDTHHYGLGWRDDDRNADLGTRTIWHGGAAPGYQATVVLLPEKDRALVVMQNIYGYFQAEQHVSTALGAARILAGGRPGGGESEDPMYQGLLAGLTAVAVAVTAATGWAAFRLVRPSARPVRWRRTVPATMAWVLAGLGLAYGAWFAVPESLGGSRQLIRLFTPDIGWLLAAVAIGGLALAATRLGCGLRRLGRSRAR</sequence>
<keyword evidence="2" id="KW-0732">Signal</keyword>
<proteinExistence type="predicted"/>
<evidence type="ECO:0000256" key="1">
    <source>
        <dbReference type="SAM" id="Phobius"/>
    </source>
</evidence>
<feature type="transmembrane region" description="Helical" evidence="1">
    <location>
        <begin position="465"/>
        <end position="486"/>
    </location>
</feature>
<dbReference type="InterPro" id="IPR001466">
    <property type="entry name" value="Beta-lactam-related"/>
</dbReference>
<feature type="signal peptide" evidence="2">
    <location>
        <begin position="1"/>
        <end position="29"/>
    </location>
</feature>
<dbReference type="InterPro" id="IPR012338">
    <property type="entry name" value="Beta-lactam/transpept-like"/>
</dbReference>
<dbReference type="EMBL" id="JAAKZV010000067">
    <property type="protein sequence ID" value="NGN65626.1"/>
    <property type="molecule type" value="Genomic_DNA"/>
</dbReference>
<keyword evidence="5" id="KW-1185">Reference proteome</keyword>
<dbReference type="PANTHER" id="PTHR46825">
    <property type="entry name" value="D-ALANYL-D-ALANINE-CARBOXYPEPTIDASE/ENDOPEPTIDASE AMPH"/>
    <property type="match status" value="1"/>
</dbReference>
<protein>
    <submittedName>
        <fullName evidence="4">Beta-lactamase family protein</fullName>
    </submittedName>
</protein>
<comment type="caution">
    <text evidence="4">The sequence shown here is derived from an EMBL/GenBank/DDBJ whole genome shotgun (WGS) entry which is preliminary data.</text>
</comment>
<evidence type="ECO:0000313" key="4">
    <source>
        <dbReference type="EMBL" id="NGN65626.1"/>
    </source>
</evidence>
<dbReference type="Proteomes" id="UP000481583">
    <property type="component" value="Unassembled WGS sequence"/>
</dbReference>
<keyword evidence="1" id="KW-0472">Membrane</keyword>
<dbReference type="PANTHER" id="PTHR46825:SF9">
    <property type="entry name" value="BETA-LACTAMASE-RELATED DOMAIN-CONTAINING PROTEIN"/>
    <property type="match status" value="1"/>
</dbReference>
<gene>
    <name evidence="4" type="ORF">G5C51_17185</name>
</gene>
<feature type="transmembrane region" description="Helical" evidence="1">
    <location>
        <begin position="388"/>
        <end position="411"/>
    </location>
</feature>
<feature type="domain" description="Beta-lactamase-related" evidence="3">
    <location>
        <begin position="37"/>
        <end position="352"/>
    </location>
</feature>
<dbReference type="InterPro" id="IPR050491">
    <property type="entry name" value="AmpC-like"/>
</dbReference>
<reference evidence="4 5" key="1">
    <citation type="submission" date="2020-02" db="EMBL/GenBank/DDBJ databases">
        <title>Whole-genome analyses of novel actinobacteria.</title>
        <authorList>
            <person name="Sahin N."/>
        </authorList>
    </citation>
    <scope>NUCLEOTIDE SEQUENCE [LARGE SCALE GENOMIC DNA]</scope>
    <source>
        <strain evidence="4 5">A7024</strain>
    </source>
</reference>
<name>A0A6G4U1P5_9ACTN</name>
<feature type="chain" id="PRO_5039674017" evidence="2">
    <location>
        <begin position="30"/>
        <end position="495"/>
    </location>
</feature>
<evidence type="ECO:0000313" key="5">
    <source>
        <dbReference type="Proteomes" id="UP000481583"/>
    </source>
</evidence>
<dbReference type="SUPFAM" id="SSF56601">
    <property type="entry name" value="beta-lactamase/transpeptidase-like"/>
    <property type="match status" value="1"/>
</dbReference>
<feature type="transmembrane region" description="Helical" evidence="1">
    <location>
        <begin position="423"/>
        <end position="445"/>
    </location>
</feature>
<dbReference type="Gene3D" id="3.40.710.10">
    <property type="entry name" value="DD-peptidase/beta-lactamase superfamily"/>
    <property type="match status" value="1"/>
</dbReference>
<accession>A0A6G4U1P5</accession>
<dbReference type="Pfam" id="PF00144">
    <property type="entry name" value="Beta-lactamase"/>
    <property type="match status" value="1"/>
</dbReference>